<dbReference type="GO" id="GO:0004175">
    <property type="term" value="F:endopeptidase activity"/>
    <property type="evidence" value="ECO:0007669"/>
    <property type="project" value="UniProtKB-ARBA"/>
</dbReference>
<feature type="transmembrane region" description="Helical" evidence="1">
    <location>
        <begin position="12"/>
        <end position="41"/>
    </location>
</feature>
<evidence type="ECO:0000313" key="3">
    <source>
        <dbReference type="EMBL" id="KJF17783.1"/>
    </source>
</evidence>
<feature type="domain" description="CAAX prenyl protease 2/Lysostaphin resistance protein A-like" evidence="2">
    <location>
        <begin position="148"/>
        <end position="242"/>
    </location>
</feature>
<dbReference type="OrthoDB" id="254800at2"/>
<keyword evidence="1" id="KW-0472">Membrane</keyword>
<evidence type="ECO:0000259" key="2">
    <source>
        <dbReference type="Pfam" id="PF02517"/>
    </source>
</evidence>
<dbReference type="GO" id="GO:0080120">
    <property type="term" value="P:CAAX-box protein maturation"/>
    <property type="evidence" value="ECO:0007669"/>
    <property type="project" value="UniProtKB-ARBA"/>
</dbReference>
<feature type="transmembrane region" description="Helical" evidence="1">
    <location>
        <begin position="207"/>
        <end position="224"/>
    </location>
</feature>
<evidence type="ECO:0000256" key="1">
    <source>
        <dbReference type="SAM" id="Phobius"/>
    </source>
</evidence>
<name>A0A0D8HIL9_9ACTN</name>
<feature type="transmembrane region" description="Helical" evidence="1">
    <location>
        <begin position="182"/>
        <end position="201"/>
    </location>
</feature>
<keyword evidence="1" id="KW-1133">Transmembrane helix</keyword>
<dbReference type="RefSeq" id="WP_152625904.1">
    <property type="nucleotide sequence ID" value="NZ_JXYS01000029.1"/>
</dbReference>
<keyword evidence="1" id="KW-0812">Transmembrane</keyword>
<evidence type="ECO:0000313" key="4">
    <source>
        <dbReference type="Proteomes" id="UP000032360"/>
    </source>
</evidence>
<dbReference type="InterPro" id="IPR003675">
    <property type="entry name" value="Rce1/LyrA-like_dom"/>
</dbReference>
<dbReference type="PANTHER" id="PTHR43592:SF15">
    <property type="entry name" value="CAAX AMINO TERMINAL PROTEASE FAMILY PROTEIN"/>
    <property type="match status" value="1"/>
</dbReference>
<dbReference type="STRING" id="1280514.AXFE_12800"/>
<dbReference type="AlphaFoldDB" id="A0A0D8HIL9"/>
<comment type="caution">
    <text evidence="3">The sequence shown here is derived from an EMBL/GenBank/DDBJ whole genome shotgun (WGS) entry which is preliminary data.</text>
</comment>
<keyword evidence="4" id="KW-1185">Reference proteome</keyword>
<organism evidence="3 4">
    <name type="scientific">Acidithrix ferrooxidans</name>
    <dbReference type="NCBI Taxonomy" id="1280514"/>
    <lineage>
        <taxon>Bacteria</taxon>
        <taxon>Bacillati</taxon>
        <taxon>Actinomycetota</taxon>
        <taxon>Acidimicrobiia</taxon>
        <taxon>Acidimicrobiales</taxon>
        <taxon>Acidimicrobiaceae</taxon>
        <taxon>Acidithrix</taxon>
    </lineage>
</organism>
<proteinExistence type="predicted"/>
<dbReference type="Proteomes" id="UP000032360">
    <property type="component" value="Unassembled WGS sequence"/>
</dbReference>
<accession>A0A0D8HIL9</accession>
<feature type="transmembrane region" description="Helical" evidence="1">
    <location>
        <begin position="95"/>
        <end position="119"/>
    </location>
</feature>
<feature type="transmembrane region" description="Helical" evidence="1">
    <location>
        <begin position="56"/>
        <end position="75"/>
    </location>
</feature>
<sequence>MREASSQDNGEFVIDGLWGALGFLALAIFLANLLVLIYIVATHEKTSLAGLSVGDLITSSIGTWSGFLGGAYFVAKRRGTGSLRRDYGLKFNLKIDLPIGILSGVLLQLVVIPLLYLPLESVIPNLQNQLSGPANQITSSAHGLSIDTIVVGLIIVVGAPFAEEIFFRGLLLGSIGYKTRKMTVFVGNLITVVSSAIIFALAHVEPLQTLGLFAVGIVLAVYRIKLKRLGAGIVTHASFNLVTFIALVHR</sequence>
<dbReference type="EMBL" id="JXYS01000029">
    <property type="protein sequence ID" value="KJF17783.1"/>
    <property type="molecule type" value="Genomic_DNA"/>
</dbReference>
<dbReference type="GO" id="GO:0006508">
    <property type="term" value="P:proteolysis"/>
    <property type="evidence" value="ECO:0007669"/>
    <property type="project" value="UniProtKB-KW"/>
</dbReference>
<protein>
    <submittedName>
        <fullName evidence="3">CAAX amino terminal protease self-immunity</fullName>
    </submittedName>
</protein>
<gene>
    <name evidence="3" type="ORF">AXFE_12800</name>
</gene>
<keyword evidence="3" id="KW-0378">Hydrolase</keyword>
<dbReference type="Pfam" id="PF02517">
    <property type="entry name" value="Rce1-like"/>
    <property type="match status" value="1"/>
</dbReference>
<feature type="transmembrane region" description="Helical" evidence="1">
    <location>
        <begin position="231"/>
        <end position="249"/>
    </location>
</feature>
<keyword evidence="3" id="KW-0645">Protease</keyword>
<dbReference type="PANTHER" id="PTHR43592">
    <property type="entry name" value="CAAX AMINO TERMINAL PROTEASE"/>
    <property type="match status" value="1"/>
</dbReference>
<reference evidence="3 4" key="1">
    <citation type="submission" date="2015-01" db="EMBL/GenBank/DDBJ databases">
        <title>Draft genome of the acidophilic iron oxidizer Acidithrix ferrooxidans strain Py-F3.</title>
        <authorList>
            <person name="Poehlein A."/>
            <person name="Eisen S."/>
            <person name="Schloemann M."/>
            <person name="Johnson B.D."/>
            <person name="Daniel R."/>
            <person name="Muehling M."/>
        </authorList>
    </citation>
    <scope>NUCLEOTIDE SEQUENCE [LARGE SCALE GENOMIC DNA]</scope>
    <source>
        <strain evidence="3 4">Py-F3</strain>
    </source>
</reference>
<feature type="transmembrane region" description="Helical" evidence="1">
    <location>
        <begin position="139"/>
        <end position="161"/>
    </location>
</feature>